<name>A0AAE1AX26_9GAST</name>
<comment type="caution">
    <text evidence="1">The sequence shown here is derived from an EMBL/GenBank/DDBJ whole genome shotgun (WGS) entry which is preliminary data.</text>
</comment>
<dbReference type="EMBL" id="JAWDGP010001023">
    <property type="protein sequence ID" value="KAK3795638.1"/>
    <property type="molecule type" value="Genomic_DNA"/>
</dbReference>
<evidence type="ECO:0000313" key="1">
    <source>
        <dbReference type="EMBL" id="KAK3795638.1"/>
    </source>
</evidence>
<dbReference type="AlphaFoldDB" id="A0AAE1AX26"/>
<dbReference type="Proteomes" id="UP001283361">
    <property type="component" value="Unassembled WGS sequence"/>
</dbReference>
<protein>
    <submittedName>
        <fullName evidence="1">Uncharacterized protein</fullName>
    </submittedName>
</protein>
<evidence type="ECO:0000313" key="2">
    <source>
        <dbReference type="Proteomes" id="UP001283361"/>
    </source>
</evidence>
<sequence>MLGANQSLLASQWFSKRFHSRKSECFLTEVNNASDNDIIQNVRSRSNALHFENSCPNNELFFVMSVWGDKSNLLLPSCRLRRVNALRWP</sequence>
<proteinExistence type="predicted"/>
<gene>
    <name evidence="1" type="ORF">RRG08_025689</name>
</gene>
<accession>A0AAE1AX26</accession>
<organism evidence="1 2">
    <name type="scientific">Elysia crispata</name>
    <name type="common">lettuce slug</name>
    <dbReference type="NCBI Taxonomy" id="231223"/>
    <lineage>
        <taxon>Eukaryota</taxon>
        <taxon>Metazoa</taxon>
        <taxon>Spiralia</taxon>
        <taxon>Lophotrochozoa</taxon>
        <taxon>Mollusca</taxon>
        <taxon>Gastropoda</taxon>
        <taxon>Heterobranchia</taxon>
        <taxon>Euthyneura</taxon>
        <taxon>Panpulmonata</taxon>
        <taxon>Sacoglossa</taxon>
        <taxon>Placobranchoidea</taxon>
        <taxon>Plakobranchidae</taxon>
        <taxon>Elysia</taxon>
    </lineage>
</organism>
<reference evidence="1" key="1">
    <citation type="journal article" date="2023" name="G3 (Bethesda)">
        <title>A reference genome for the long-term kleptoplast-retaining sea slug Elysia crispata morphotype clarki.</title>
        <authorList>
            <person name="Eastman K.E."/>
            <person name="Pendleton A.L."/>
            <person name="Shaikh M.A."/>
            <person name="Suttiyut T."/>
            <person name="Ogas R."/>
            <person name="Tomko P."/>
            <person name="Gavelis G."/>
            <person name="Widhalm J.R."/>
            <person name="Wisecaver J.H."/>
        </authorList>
    </citation>
    <scope>NUCLEOTIDE SEQUENCE</scope>
    <source>
        <strain evidence="1">ECLA1</strain>
    </source>
</reference>
<keyword evidence="2" id="KW-1185">Reference proteome</keyword>